<dbReference type="AlphaFoldDB" id="A0A1I7TH68"/>
<dbReference type="InterPro" id="IPR012885">
    <property type="entry name" value="F-box_Sdz-33"/>
</dbReference>
<sequence length="321" mass="37399">MATNIFPLLHLPILALNNVLALFTQEELIETSLTSRRARHFIRGFSRFPPYPKPTIRLYITAEPYIHLCNKPSLTYKFTRDALKDGQKKVYGNINTTIYKYTENLLEGILNWLKYVTEVLSCTIDLVDMTMDEIPGETRKLADWLKNQQESYDCVEIYCDTEADDDLKYAIETIKAKKELLLGVETGPGFQVELPENLRNLEIASSFIGLEQLLRIKCKKIALSEPPLTNQEINMFIRSWMAQESHLNLCNMRIKIAEPHSWPVILGYNEFLNFDLQQNEFTMTFRIVRIDGQMATIVIEGNVPDIMFKFHLYPYLDEYYD</sequence>
<dbReference type="Pfam" id="PF07735">
    <property type="entry name" value="FBA_2"/>
    <property type="match status" value="1"/>
</dbReference>
<dbReference type="PROSITE" id="PS50181">
    <property type="entry name" value="FBOX"/>
    <property type="match status" value="1"/>
</dbReference>
<accession>A0A1I7TH68</accession>
<dbReference type="Pfam" id="PF00646">
    <property type="entry name" value="F-box"/>
    <property type="match status" value="1"/>
</dbReference>
<dbReference type="WBParaSite" id="Csp11.Scaffold612.g5891.t1">
    <property type="protein sequence ID" value="Csp11.Scaffold612.g5891.t1"/>
    <property type="gene ID" value="Csp11.Scaffold612.g5891"/>
</dbReference>
<dbReference type="Proteomes" id="UP000095282">
    <property type="component" value="Unplaced"/>
</dbReference>
<name>A0A1I7TH68_9PELO</name>
<feature type="domain" description="F-box" evidence="2">
    <location>
        <begin position="5"/>
        <end position="51"/>
    </location>
</feature>
<evidence type="ECO:0000313" key="4">
    <source>
        <dbReference type="WBParaSite" id="Csp11.Scaffold612.g5891.t1"/>
    </source>
</evidence>
<dbReference type="InterPro" id="IPR001810">
    <property type="entry name" value="F-box_dom"/>
</dbReference>
<organism evidence="3 4">
    <name type="scientific">Caenorhabditis tropicalis</name>
    <dbReference type="NCBI Taxonomy" id="1561998"/>
    <lineage>
        <taxon>Eukaryota</taxon>
        <taxon>Metazoa</taxon>
        <taxon>Ecdysozoa</taxon>
        <taxon>Nematoda</taxon>
        <taxon>Chromadorea</taxon>
        <taxon>Rhabditida</taxon>
        <taxon>Rhabditina</taxon>
        <taxon>Rhabditomorpha</taxon>
        <taxon>Rhabditoidea</taxon>
        <taxon>Rhabditidae</taxon>
        <taxon>Peloderinae</taxon>
        <taxon>Caenorhabditis</taxon>
    </lineage>
</organism>
<evidence type="ECO:0000256" key="1">
    <source>
        <dbReference type="SAM" id="SignalP"/>
    </source>
</evidence>
<reference evidence="4" key="1">
    <citation type="submission" date="2016-11" db="UniProtKB">
        <authorList>
            <consortium name="WormBaseParasite"/>
        </authorList>
    </citation>
    <scope>IDENTIFICATION</scope>
</reference>
<feature type="signal peptide" evidence="1">
    <location>
        <begin position="1"/>
        <end position="21"/>
    </location>
</feature>
<keyword evidence="3" id="KW-1185">Reference proteome</keyword>
<keyword evidence="1" id="KW-0732">Signal</keyword>
<dbReference type="PANTHER" id="PTHR21503">
    <property type="entry name" value="F-BOX-CONTAINING HYPOTHETICAL PROTEIN C.ELEGANS"/>
    <property type="match status" value="1"/>
</dbReference>
<evidence type="ECO:0000313" key="3">
    <source>
        <dbReference type="Proteomes" id="UP000095282"/>
    </source>
</evidence>
<protein>
    <submittedName>
        <fullName evidence="4">F-box domain-containing protein</fullName>
    </submittedName>
</protein>
<dbReference type="PANTHER" id="PTHR21503:SF53">
    <property type="entry name" value="F-BOX ASSOCIATED DOMAIN-CONTAINING PROTEIN-RELATED"/>
    <property type="match status" value="1"/>
</dbReference>
<feature type="chain" id="PRO_5009307601" evidence="1">
    <location>
        <begin position="22"/>
        <end position="321"/>
    </location>
</feature>
<proteinExistence type="predicted"/>
<evidence type="ECO:0000259" key="2">
    <source>
        <dbReference type="PROSITE" id="PS50181"/>
    </source>
</evidence>